<keyword evidence="3 6" id="KW-0812">Transmembrane</keyword>
<protein>
    <recommendedName>
        <fullName evidence="6">Serpentine receptor class gamma</fullName>
    </recommendedName>
</protein>
<keyword evidence="4 6" id="KW-1133">Transmembrane helix</keyword>
<evidence type="ECO:0000313" key="7">
    <source>
        <dbReference type="Proteomes" id="UP000887572"/>
    </source>
</evidence>
<feature type="transmembrane region" description="Helical" evidence="6">
    <location>
        <begin position="220"/>
        <end position="239"/>
    </location>
</feature>
<dbReference type="Gene3D" id="1.20.1070.10">
    <property type="entry name" value="Rhodopsin 7-helix transmembrane proteins"/>
    <property type="match status" value="1"/>
</dbReference>
<name>A0A914HSZ4_GLORO</name>
<dbReference type="GO" id="GO:0016020">
    <property type="term" value="C:membrane"/>
    <property type="evidence" value="ECO:0007669"/>
    <property type="project" value="UniProtKB-SubCell"/>
</dbReference>
<proteinExistence type="inferred from homology"/>
<dbReference type="GO" id="GO:0007606">
    <property type="term" value="P:sensory perception of chemical stimulus"/>
    <property type="evidence" value="ECO:0007669"/>
    <property type="project" value="UniProtKB-UniRule"/>
</dbReference>
<feature type="transmembrane region" description="Helical" evidence="6">
    <location>
        <begin position="184"/>
        <end position="213"/>
    </location>
</feature>
<feature type="transmembrane region" description="Helical" evidence="6">
    <location>
        <begin position="88"/>
        <end position="112"/>
    </location>
</feature>
<dbReference type="WBParaSite" id="Gr19_v10_g3684.t2">
    <property type="protein sequence ID" value="Gr19_v10_g3684.t2"/>
    <property type="gene ID" value="Gr19_v10_g3684"/>
</dbReference>
<dbReference type="InterPro" id="IPR000609">
    <property type="entry name" value="7TM_GPCR_serpentine_rcpt_Srg"/>
</dbReference>
<evidence type="ECO:0000256" key="4">
    <source>
        <dbReference type="ARBA" id="ARBA00022989"/>
    </source>
</evidence>
<dbReference type="PANTHER" id="PTHR31552">
    <property type="entry name" value="SERPENTINE RECEPTOR CLASS GAMMA"/>
    <property type="match status" value="1"/>
</dbReference>
<evidence type="ECO:0000256" key="3">
    <source>
        <dbReference type="ARBA" id="ARBA00022692"/>
    </source>
</evidence>
<feature type="transmembrane region" description="Helical" evidence="6">
    <location>
        <begin position="15"/>
        <end position="38"/>
    </location>
</feature>
<accession>A0A914HSZ4</accession>
<dbReference type="Proteomes" id="UP000887572">
    <property type="component" value="Unplaced"/>
</dbReference>
<dbReference type="SUPFAM" id="SSF81321">
    <property type="entry name" value="Family A G protein-coupled receptor-like"/>
    <property type="match status" value="1"/>
</dbReference>
<dbReference type="PANTHER" id="PTHR31552:SF8">
    <property type="entry name" value="SERPENTINE RECEPTOR CLASS GAMMA"/>
    <property type="match status" value="1"/>
</dbReference>
<comment type="similarity">
    <text evidence="2 6">Belongs to the nematode receptor-like protein srg family.</text>
</comment>
<feature type="transmembrane region" description="Helical" evidence="6">
    <location>
        <begin position="59"/>
        <end position="82"/>
    </location>
</feature>
<dbReference type="AlphaFoldDB" id="A0A914HSZ4"/>
<evidence type="ECO:0000256" key="2">
    <source>
        <dbReference type="ARBA" id="ARBA00005692"/>
    </source>
</evidence>
<feature type="transmembrane region" description="Helical" evidence="6">
    <location>
        <begin position="132"/>
        <end position="152"/>
    </location>
</feature>
<dbReference type="Pfam" id="PF02118">
    <property type="entry name" value="Srg"/>
    <property type="match status" value="1"/>
</dbReference>
<evidence type="ECO:0000256" key="1">
    <source>
        <dbReference type="ARBA" id="ARBA00004141"/>
    </source>
</evidence>
<evidence type="ECO:0000313" key="8">
    <source>
        <dbReference type="WBParaSite" id="Gr19_v10_g3684.t2"/>
    </source>
</evidence>
<dbReference type="GO" id="GO:0004888">
    <property type="term" value="F:transmembrane signaling receptor activity"/>
    <property type="evidence" value="ECO:0007669"/>
    <property type="project" value="InterPro"/>
</dbReference>
<dbReference type="PRINTS" id="PR00698">
    <property type="entry name" value="TMPROTEINSRG"/>
</dbReference>
<keyword evidence="7" id="KW-1185">Reference proteome</keyword>
<sequence>MMDIAEWSYSKQTQIIYLAICIIIPSTALYIAQIVTIVRHKKFHNSFYTLFVMRAIPDLLYVLNSFYGQRMPFLFGVLYPIYSKFPNWMLAIYYFFGGHTFLANNLVTAFILLNRLTAIAMPIKHEKTWRKFLPFITIFVYVVPILVCWPAFKMNAILILRNQNSTTDNSFLVFEAGNTPTSIYLGYISGVFSVIFMQLSWVTCSAQACIWFMVFVYEPLILDTGTVVFSSWLLLWASVTFRKQLIKDFSIIRKTTNIQNNRVGPMEGARNNNHRGVFRGSVGYQLQIRFCSSVQLPTIS</sequence>
<keyword evidence="5 6" id="KW-0472">Membrane</keyword>
<organism evidence="7 8">
    <name type="scientific">Globodera rostochiensis</name>
    <name type="common">Golden nematode worm</name>
    <name type="synonym">Heterodera rostochiensis</name>
    <dbReference type="NCBI Taxonomy" id="31243"/>
    <lineage>
        <taxon>Eukaryota</taxon>
        <taxon>Metazoa</taxon>
        <taxon>Ecdysozoa</taxon>
        <taxon>Nematoda</taxon>
        <taxon>Chromadorea</taxon>
        <taxon>Rhabditida</taxon>
        <taxon>Tylenchina</taxon>
        <taxon>Tylenchomorpha</taxon>
        <taxon>Tylenchoidea</taxon>
        <taxon>Heteroderidae</taxon>
        <taxon>Heteroderinae</taxon>
        <taxon>Globodera</taxon>
    </lineage>
</organism>
<evidence type="ECO:0000256" key="6">
    <source>
        <dbReference type="RuleBase" id="RU280813"/>
    </source>
</evidence>
<comment type="subcellular location">
    <subcellularLocation>
        <location evidence="1">Membrane</location>
        <topology evidence="1">Multi-pass membrane protein</topology>
    </subcellularLocation>
</comment>
<evidence type="ECO:0000256" key="5">
    <source>
        <dbReference type="ARBA" id="ARBA00023136"/>
    </source>
</evidence>
<comment type="caution">
    <text evidence="6">Lacks conserved residue(s) required for the propagation of feature annotation.</text>
</comment>
<reference evidence="8" key="1">
    <citation type="submission" date="2022-11" db="UniProtKB">
        <authorList>
            <consortium name="WormBaseParasite"/>
        </authorList>
    </citation>
    <scope>IDENTIFICATION</scope>
</reference>